<dbReference type="AlphaFoldDB" id="A0AAU8BET3"/>
<name>A0AAU8BET3_9VIBR</name>
<dbReference type="KEGG" id="vck:PG915_09575"/>
<organism evidence="1">
    <name type="scientific">Vibrio chaetopteri</name>
    <dbReference type="NCBI Taxonomy" id="3016528"/>
    <lineage>
        <taxon>Bacteria</taxon>
        <taxon>Pseudomonadati</taxon>
        <taxon>Pseudomonadota</taxon>
        <taxon>Gammaproteobacteria</taxon>
        <taxon>Vibrionales</taxon>
        <taxon>Vibrionaceae</taxon>
        <taxon>Vibrio</taxon>
    </lineage>
</organism>
<evidence type="ECO:0000313" key="1">
    <source>
        <dbReference type="EMBL" id="XCD14855.1"/>
    </source>
</evidence>
<protein>
    <submittedName>
        <fullName evidence="1">YaaC family protein</fullName>
    </submittedName>
</protein>
<gene>
    <name evidence="1" type="ORF">PG915_09575</name>
</gene>
<proteinExistence type="predicted"/>
<dbReference type="InterPro" id="IPR026988">
    <property type="entry name" value="YaaC-like"/>
</dbReference>
<sequence length="336" mass="37471">MDSKVWQELLVLESRDAVDRLYTQIHNRKLSANRTIAINNAAKQAREYFRNAFSSNYSVRPLLTFYGVASLSRALILLLKSKGGEETLTAGHGLTAEDWRKNFSGELHKGLEGLLDLKVHLCKGLFVDLLEGTNNMSCVHVNSSGVDWTLNYDKPESNLSMSFGDVLTRLPDLTHELKIAGHASMSVIVNEMTYNAESGLNATVSPITECVREQFENLGYEVVTDKNIKATAEVFSNKTALFTHSSLSKQFGSIPRLAISPPVNGVGQLSEICLLYISSFYMSMLVRYFPTYWVSLVQGGKGDILWPAIYKAQQLVENTFPELVMELVEEMAKPKT</sequence>
<dbReference type="Pfam" id="PF14175">
    <property type="entry name" value="YaaC"/>
    <property type="match status" value="1"/>
</dbReference>
<accession>A0AAU8BET3</accession>
<dbReference type="RefSeq" id="WP_353496325.1">
    <property type="nucleotide sequence ID" value="NZ_CP115920.1"/>
</dbReference>
<reference evidence="1" key="1">
    <citation type="submission" date="2023-01" db="EMBL/GenBank/DDBJ databases">
        <title>Vibrio sp. CB1-14 genome sequencing.</title>
        <authorList>
            <person name="Otstavnykh N."/>
            <person name="Isaeva M."/>
            <person name="Meleshko D."/>
        </authorList>
    </citation>
    <scope>NUCLEOTIDE SEQUENCE</scope>
    <source>
        <strain evidence="1">CB1-14</strain>
    </source>
</reference>
<dbReference type="EMBL" id="CP115920">
    <property type="protein sequence ID" value="XCD14855.1"/>
    <property type="molecule type" value="Genomic_DNA"/>
</dbReference>